<gene>
    <name evidence="1" type="ORF">LAUMK142_01851</name>
</gene>
<protein>
    <submittedName>
        <fullName evidence="1">Uncharacterized protein</fullName>
    </submittedName>
</protein>
<dbReference type="Proteomes" id="UP000268285">
    <property type="component" value="Unassembled WGS sequence"/>
</dbReference>
<sequence length="244" mass="25388">MPPLSQGPLPTNEVSVAEADLAHPPARVAKAPRGKHGAAIALGALALASGVTAGIDAAGSPTDINVGRLVITLTAHGGFKLDTCTNNNSDYTGGGGSGFDNSDNGFGTGNYQTSSITESTFNDNPLSEMVGVDTVPILGFNADYLNSFFSGTDTPTNTNQEYYLNNDGLAQVEMNGEIFNVKVESNGAVTLIDGENVNNTDTPPQSNQEYTIKNDGLAQVEMNGEIFNVKVAPNGEVTLIDEDN</sequence>
<proteinExistence type="predicted"/>
<accession>A0A498QLI1</accession>
<dbReference type="OrthoDB" id="4751851at2"/>
<evidence type="ECO:0000313" key="2">
    <source>
        <dbReference type="Proteomes" id="UP000268285"/>
    </source>
</evidence>
<dbReference type="RefSeq" id="WP_122502080.1">
    <property type="nucleotide sequence ID" value="NZ_UPHU01000001.1"/>
</dbReference>
<dbReference type="AlphaFoldDB" id="A0A498QLI1"/>
<reference evidence="1 2" key="1">
    <citation type="submission" date="2018-09" db="EMBL/GenBank/DDBJ databases">
        <authorList>
            <person name="Tagini F."/>
        </authorList>
    </citation>
    <scope>NUCLEOTIDE SEQUENCE [LARGE SCALE GENOMIC DNA]</scope>
    <source>
        <strain evidence="1 2">MK142</strain>
    </source>
</reference>
<name>A0A498QLI1_9MYCO</name>
<organism evidence="1 2">
    <name type="scientific">Mycobacterium pseudokansasii</name>
    <dbReference type="NCBI Taxonomy" id="2341080"/>
    <lineage>
        <taxon>Bacteria</taxon>
        <taxon>Bacillati</taxon>
        <taxon>Actinomycetota</taxon>
        <taxon>Actinomycetes</taxon>
        <taxon>Mycobacteriales</taxon>
        <taxon>Mycobacteriaceae</taxon>
        <taxon>Mycobacterium</taxon>
    </lineage>
</organism>
<evidence type="ECO:0000313" key="1">
    <source>
        <dbReference type="EMBL" id="VBA49340.1"/>
    </source>
</evidence>
<dbReference type="EMBL" id="UPHU01000001">
    <property type="protein sequence ID" value="VBA49340.1"/>
    <property type="molecule type" value="Genomic_DNA"/>
</dbReference>
<keyword evidence="2" id="KW-1185">Reference proteome</keyword>